<protein>
    <recommendedName>
        <fullName evidence="4">Glycine-zipper containing OmpA-like membrane domain-containing protein</fullName>
    </recommendedName>
</protein>
<evidence type="ECO:0000313" key="2">
    <source>
        <dbReference type="EMBL" id="SHI24921.1"/>
    </source>
</evidence>
<reference evidence="2 3" key="1">
    <citation type="submission" date="2016-11" db="EMBL/GenBank/DDBJ databases">
        <authorList>
            <person name="Jaros S."/>
            <person name="Januszkiewicz K."/>
            <person name="Wedrychowicz H."/>
        </authorList>
    </citation>
    <scope>NUCLEOTIDE SEQUENCE [LARGE SCALE GENOMIC DNA]</scope>
    <source>
        <strain evidence="2 3">DSM 16917</strain>
    </source>
</reference>
<feature type="chain" id="PRO_5009915471" description="Glycine-zipper containing OmpA-like membrane domain-containing protein" evidence="1">
    <location>
        <begin position="21"/>
        <end position="130"/>
    </location>
</feature>
<proteinExistence type="predicted"/>
<dbReference type="RefSeq" id="WP_067665323.1">
    <property type="nucleotide sequence ID" value="NZ_FQXG01000013.1"/>
</dbReference>
<keyword evidence="1" id="KW-0732">Signal</keyword>
<sequence length="130" mass="13132">MMRTPALMAALLLMAGCAYNQKPVVDLDGVDMAQYEQDFARCQHYAESVDKGEAARVGAVNSGVAGAAGGAIVGAIEDGGSGAVVGAAAGGLFGGLFGAAGGATEATGQQAYVLRKCLSERGYTVYDYRD</sequence>
<dbReference type="PROSITE" id="PS51257">
    <property type="entry name" value="PROKAR_LIPOPROTEIN"/>
    <property type="match status" value="1"/>
</dbReference>
<dbReference type="Proteomes" id="UP000184268">
    <property type="component" value="Unassembled WGS sequence"/>
</dbReference>
<gene>
    <name evidence="2" type="ORF">SAMN02745129_0393</name>
</gene>
<dbReference type="EMBL" id="FQXG01000013">
    <property type="protein sequence ID" value="SHI24921.1"/>
    <property type="molecule type" value="Genomic_DNA"/>
</dbReference>
<accession>A0A1M5ZL85</accession>
<dbReference type="AlphaFoldDB" id="A0A1M5ZL85"/>
<name>A0A1M5ZL85_9GAMM</name>
<evidence type="ECO:0000313" key="3">
    <source>
        <dbReference type="Proteomes" id="UP000184268"/>
    </source>
</evidence>
<evidence type="ECO:0000256" key="1">
    <source>
        <dbReference type="SAM" id="SignalP"/>
    </source>
</evidence>
<dbReference type="STRING" id="299255.SAMN02745129_0393"/>
<evidence type="ECO:0008006" key="4">
    <source>
        <dbReference type="Google" id="ProtNLM"/>
    </source>
</evidence>
<dbReference type="OrthoDB" id="5816904at2"/>
<feature type="signal peptide" evidence="1">
    <location>
        <begin position="1"/>
        <end position="20"/>
    </location>
</feature>
<keyword evidence="3" id="KW-1185">Reference proteome</keyword>
<organism evidence="2 3">
    <name type="scientific">Ferrimonas marina</name>
    <dbReference type="NCBI Taxonomy" id="299255"/>
    <lineage>
        <taxon>Bacteria</taxon>
        <taxon>Pseudomonadati</taxon>
        <taxon>Pseudomonadota</taxon>
        <taxon>Gammaproteobacteria</taxon>
        <taxon>Alteromonadales</taxon>
        <taxon>Ferrimonadaceae</taxon>
        <taxon>Ferrimonas</taxon>
    </lineage>
</organism>